<accession>A0AAD6X5E7</accession>
<comment type="caution">
    <text evidence="2">The sequence shown here is derived from an EMBL/GenBank/DDBJ whole genome shotgun (WGS) entry which is preliminary data.</text>
</comment>
<evidence type="ECO:0000256" key="1">
    <source>
        <dbReference type="SAM" id="MobiDB-lite"/>
    </source>
</evidence>
<dbReference type="Proteomes" id="UP001218188">
    <property type="component" value="Unassembled WGS sequence"/>
</dbReference>
<name>A0AAD6X5E7_9AGAR</name>
<dbReference type="AlphaFoldDB" id="A0AAD6X5E7"/>
<evidence type="ECO:0000313" key="2">
    <source>
        <dbReference type="EMBL" id="KAJ7037237.1"/>
    </source>
</evidence>
<gene>
    <name evidence="2" type="ORF">C8F04DRAFT_1180647</name>
</gene>
<dbReference type="EMBL" id="JARJCM010000038">
    <property type="protein sequence ID" value="KAJ7037237.1"/>
    <property type="molecule type" value="Genomic_DNA"/>
</dbReference>
<keyword evidence="3" id="KW-1185">Reference proteome</keyword>
<protein>
    <submittedName>
        <fullName evidence="2">Uncharacterized protein</fullName>
    </submittedName>
</protein>
<evidence type="ECO:0000313" key="3">
    <source>
        <dbReference type="Proteomes" id="UP001218188"/>
    </source>
</evidence>
<organism evidence="2 3">
    <name type="scientific">Mycena alexandri</name>
    <dbReference type="NCBI Taxonomy" id="1745969"/>
    <lineage>
        <taxon>Eukaryota</taxon>
        <taxon>Fungi</taxon>
        <taxon>Dikarya</taxon>
        <taxon>Basidiomycota</taxon>
        <taxon>Agaricomycotina</taxon>
        <taxon>Agaricomycetes</taxon>
        <taxon>Agaricomycetidae</taxon>
        <taxon>Agaricales</taxon>
        <taxon>Marasmiineae</taxon>
        <taxon>Mycenaceae</taxon>
        <taxon>Mycena</taxon>
    </lineage>
</organism>
<sequence length="250" mass="27742">MPVALHATKRGRTDFLDPCLLFVQKFGVAPGTRDASFRKISSHIHSPPKQSSHLWISTMIASGCFSVVHPPINSTSRWNQCSDSVGVKDLNIRYKKIISNYEVTFAQAYSISAKHPLDGVDFVSPENRPGGKADVSKRAPGGLNANTSLHDESGTTELSNQMKLKDTGDYGLMASTLHYSLWQQPNWRVDTGSTQNRGVCGCYREGRYRISIHLEKKKIFETWATTAISAPVQSSPSLKFKINQNFDILP</sequence>
<feature type="region of interest" description="Disordered" evidence="1">
    <location>
        <begin position="126"/>
        <end position="155"/>
    </location>
</feature>
<reference evidence="2" key="1">
    <citation type="submission" date="2023-03" db="EMBL/GenBank/DDBJ databases">
        <title>Massive genome expansion in bonnet fungi (Mycena s.s.) driven by repeated elements and novel gene families across ecological guilds.</title>
        <authorList>
            <consortium name="Lawrence Berkeley National Laboratory"/>
            <person name="Harder C.B."/>
            <person name="Miyauchi S."/>
            <person name="Viragh M."/>
            <person name="Kuo A."/>
            <person name="Thoen E."/>
            <person name="Andreopoulos B."/>
            <person name="Lu D."/>
            <person name="Skrede I."/>
            <person name="Drula E."/>
            <person name="Henrissat B."/>
            <person name="Morin E."/>
            <person name="Kohler A."/>
            <person name="Barry K."/>
            <person name="LaButti K."/>
            <person name="Morin E."/>
            <person name="Salamov A."/>
            <person name="Lipzen A."/>
            <person name="Mereny Z."/>
            <person name="Hegedus B."/>
            <person name="Baldrian P."/>
            <person name="Stursova M."/>
            <person name="Weitz H."/>
            <person name="Taylor A."/>
            <person name="Grigoriev I.V."/>
            <person name="Nagy L.G."/>
            <person name="Martin F."/>
            <person name="Kauserud H."/>
        </authorList>
    </citation>
    <scope>NUCLEOTIDE SEQUENCE</scope>
    <source>
        <strain evidence="2">CBHHK200</strain>
    </source>
</reference>
<proteinExistence type="predicted"/>